<evidence type="ECO:0000313" key="2">
    <source>
        <dbReference type="Proteomes" id="UP000266861"/>
    </source>
</evidence>
<name>A0A397J465_9GLOM</name>
<accession>A0A397J465</accession>
<comment type="caution">
    <text evidence="1">The sequence shown here is derived from an EMBL/GenBank/DDBJ whole genome shotgun (WGS) entry which is preliminary data.</text>
</comment>
<dbReference type="EMBL" id="PQFF01000123">
    <property type="protein sequence ID" value="RHZ80796.1"/>
    <property type="molecule type" value="Genomic_DNA"/>
</dbReference>
<evidence type="ECO:0000313" key="1">
    <source>
        <dbReference type="EMBL" id="RHZ80796.1"/>
    </source>
</evidence>
<organism evidence="1 2">
    <name type="scientific">Diversispora epigaea</name>
    <dbReference type="NCBI Taxonomy" id="1348612"/>
    <lineage>
        <taxon>Eukaryota</taxon>
        <taxon>Fungi</taxon>
        <taxon>Fungi incertae sedis</taxon>
        <taxon>Mucoromycota</taxon>
        <taxon>Glomeromycotina</taxon>
        <taxon>Glomeromycetes</taxon>
        <taxon>Diversisporales</taxon>
        <taxon>Diversisporaceae</taxon>
        <taxon>Diversispora</taxon>
    </lineage>
</organism>
<keyword evidence="2" id="KW-1185">Reference proteome</keyword>
<dbReference type="STRING" id="1348612.A0A397J465"/>
<protein>
    <submittedName>
        <fullName evidence="1">Uncharacterized protein</fullName>
    </submittedName>
</protein>
<proteinExistence type="predicted"/>
<dbReference type="AlphaFoldDB" id="A0A397J465"/>
<reference evidence="1 2" key="1">
    <citation type="submission" date="2018-08" db="EMBL/GenBank/DDBJ databases">
        <title>Genome and evolution of the arbuscular mycorrhizal fungus Diversispora epigaea (formerly Glomus versiforme) and its bacterial endosymbionts.</title>
        <authorList>
            <person name="Sun X."/>
            <person name="Fei Z."/>
            <person name="Harrison M."/>
        </authorList>
    </citation>
    <scope>NUCLEOTIDE SEQUENCE [LARGE SCALE GENOMIC DNA]</scope>
    <source>
        <strain evidence="1 2">IT104</strain>
    </source>
</reference>
<sequence length="191" mass="21853">MCSRFDPRASATFWAVNKCLKTTYPVLYSKIMKLDLGPNVPKFFSVFPTVAINFNGIIDISLTKLVVYIKQGKIVPLDQTFGSWKSSNYHWSKKINAISIVYLGMKEDCWIARSELKTIVEQAVALPTQVITADTYRYVQSFIHFEGNNKMEMFDMPPQLLLLKDKEIYYTFGFHCASQGELVPISQPSQQ</sequence>
<dbReference type="Proteomes" id="UP000266861">
    <property type="component" value="Unassembled WGS sequence"/>
</dbReference>
<gene>
    <name evidence="1" type="ORF">Glove_132g17</name>
</gene>